<keyword evidence="4" id="KW-1185">Reference proteome</keyword>
<dbReference type="Pfam" id="PF20146">
    <property type="entry name" value="NRF"/>
    <property type="match status" value="1"/>
</dbReference>
<name>A0ABM3LX78_BICAN</name>
<dbReference type="InterPro" id="IPR002656">
    <property type="entry name" value="Acyl_transf_3_dom"/>
</dbReference>
<proteinExistence type="predicted"/>
<feature type="domain" description="Acyltransferase 3" evidence="2">
    <location>
        <begin position="295"/>
        <end position="649"/>
    </location>
</feature>
<feature type="transmembrane region" description="Helical" evidence="1">
    <location>
        <begin position="440"/>
        <end position="460"/>
    </location>
</feature>
<dbReference type="PANTHER" id="PTHR11161">
    <property type="entry name" value="O-ACYLTRANSFERASE"/>
    <property type="match status" value="1"/>
</dbReference>
<feature type="transmembrane region" description="Helical" evidence="1">
    <location>
        <begin position="592"/>
        <end position="612"/>
    </location>
</feature>
<evidence type="ECO:0000313" key="5">
    <source>
        <dbReference type="RefSeq" id="XP_052743679.1"/>
    </source>
</evidence>
<feature type="transmembrane region" description="Helical" evidence="1">
    <location>
        <begin position="624"/>
        <end position="644"/>
    </location>
</feature>
<gene>
    <name evidence="5" type="primary">LOC112048858</name>
</gene>
<feature type="transmembrane region" description="Helical" evidence="1">
    <location>
        <begin position="472"/>
        <end position="492"/>
    </location>
</feature>
<feature type="transmembrane region" description="Helical" evidence="1">
    <location>
        <begin position="335"/>
        <end position="358"/>
    </location>
</feature>
<protein>
    <submittedName>
        <fullName evidence="5">Nose resistant to fluoxetine protein 6</fullName>
    </submittedName>
</protein>
<dbReference type="RefSeq" id="XP_052743679.1">
    <property type="nucleotide sequence ID" value="XM_052887719.1"/>
</dbReference>
<dbReference type="InterPro" id="IPR052728">
    <property type="entry name" value="O2_lipid_transport_reg"/>
</dbReference>
<evidence type="ECO:0000259" key="2">
    <source>
        <dbReference type="Pfam" id="PF01757"/>
    </source>
</evidence>
<feature type="transmembrane region" description="Helical" evidence="1">
    <location>
        <begin position="235"/>
        <end position="258"/>
    </location>
</feature>
<feature type="transmembrane region" description="Helical" evidence="1">
    <location>
        <begin position="656"/>
        <end position="679"/>
    </location>
</feature>
<feature type="transmembrane region" description="Helical" evidence="1">
    <location>
        <begin position="522"/>
        <end position="538"/>
    </location>
</feature>
<keyword evidence="1" id="KW-1133">Transmembrane helix</keyword>
<evidence type="ECO:0000313" key="4">
    <source>
        <dbReference type="Proteomes" id="UP001652582"/>
    </source>
</evidence>
<dbReference type="Pfam" id="PF01757">
    <property type="entry name" value="Acyl_transf_3"/>
    <property type="match status" value="1"/>
</dbReference>
<feature type="transmembrane region" description="Helical" evidence="1">
    <location>
        <begin position="378"/>
        <end position="396"/>
    </location>
</feature>
<dbReference type="GeneID" id="112048858"/>
<feature type="domain" description="Nose resistant-to-fluoxetine protein N-terminal" evidence="3">
    <location>
        <begin position="82"/>
        <end position="200"/>
    </location>
</feature>
<organism evidence="4 5">
    <name type="scientific">Bicyclus anynana</name>
    <name type="common">Squinting bush brown butterfly</name>
    <dbReference type="NCBI Taxonomy" id="110368"/>
    <lineage>
        <taxon>Eukaryota</taxon>
        <taxon>Metazoa</taxon>
        <taxon>Ecdysozoa</taxon>
        <taxon>Arthropoda</taxon>
        <taxon>Hexapoda</taxon>
        <taxon>Insecta</taxon>
        <taxon>Pterygota</taxon>
        <taxon>Neoptera</taxon>
        <taxon>Endopterygota</taxon>
        <taxon>Lepidoptera</taxon>
        <taxon>Glossata</taxon>
        <taxon>Ditrysia</taxon>
        <taxon>Papilionoidea</taxon>
        <taxon>Nymphalidae</taxon>
        <taxon>Satyrinae</taxon>
        <taxon>Satyrini</taxon>
        <taxon>Mycalesina</taxon>
        <taxon>Bicyclus</taxon>
    </lineage>
</organism>
<dbReference type="InterPro" id="IPR006621">
    <property type="entry name" value="Nose-resist-to-fluoxetine_N"/>
</dbReference>
<reference evidence="4" key="1">
    <citation type="submission" date="2025-05" db="UniProtKB">
        <authorList>
            <consortium name="RefSeq"/>
        </authorList>
    </citation>
    <scope>NUCLEOTIDE SEQUENCE [LARGE SCALE GENOMIC DNA]</scope>
</reference>
<sequence length="717" mass="82405">MQVKHFFLNVCDENHFWHNSRYSSEFHDLREFFNIFNFVSLGHTVQQTQIAHNRHTGSYELIISNLEENLSHHKWANEELPCLQKTLDILRNLKNHTLWATWVWDSMQSPTGVLYGTRSQFGNNEQCIHPPWIHTHPELRTQYCLAYITLTKKRQIKHEDPYTNANEYISSVSKYNLTFNKLTWGLCLPAVCKSNSIKQFAKTFLNNSHLGFALPETTISIDSCQSYNEKTEVSYGFYAAIAFIGSMILLTLFCTHYYEYHRYAKEQTYKILIAKAFSAVENTAELFKEKKGAISSVNSLKFLTACLVVNMHYSAICLKTGIRNSKSLDSLIERYSLHVFLHPDIFVDTFIMISGVLLMNNILSTDKPVTINNLIKRYFRLTYVPMVLILYITQLLKYHNSGPLLQTELLSDVEYCRNNWWTVLLNVNNYVDFRKACFPITWSNACDFHFTIIGTGLYWLYQKNRSLGLKAYIIGAIASVTLPTLVAFRLGLMPIDFSDLERFSDFTYYVITPTYLHSHLRSGPYFIGIAFGCLLSLYKPANYTKLSVKASTTILTLGVGLGMFITMLGGYLAHRNHSPFEAALYVGTNRTIWAIALGIVIVSFEYGYIPLISDFIHWRIFIPLSKLCFSLYLTHWLVIVMKTYNTMSPETLKFTYLAIDSLGVITFCCGLSYLLWLVFEAPMNNIVALVLLMRSRKEINNGTSQTNGDLSAVKKIT</sequence>
<accession>A0ABM3LX78</accession>
<keyword evidence="1" id="KW-0812">Transmembrane</keyword>
<reference evidence="5" key="2">
    <citation type="submission" date="2025-08" db="UniProtKB">
        <authorList>
            <consortium name="RefSeq"/>
        </authorList>
    </citation>
    <scope>IDENTIFICATION</scope>
</reference>
<evidence type="ECO:0000259" key="3">
    <source>
        <dbReference type="Pfam" id="PF20146"/>
    </source>
</evidence>
<dbReference type="Proteomes" id="UP001652582">
    <property type="component" value="Chromosome 2"/>
</dbReference>
<keyword evidence="1" id="KW-0472">Membrane</keyword>
<dbReference type="PANTHER" id="PTHR11161:SF0">
    <property type="entry name" value="O-ACYLTRANSFERASE LIKE PROTEIN"/>
    <property type="match status" value="1"/>
</dbReference>
<feature type="transmembrane region" description="Helical" evidence="1">
    <location>
        <begin position="550"/>
        <end position="572"/>
    </location>
</feature>
<evidence type="ECO:0000256" key="1">
    <source>
        <dbReference type="SAM" id="Phobius"/>
    </source>
</evidence>